<feature type="transmembrane region" description="Helical" evidence="1">
    <location>
        <begin position="68"/>
        <end position="88"/>
    </location>
</feature>
<feature type="transmembrane region" description="Helical" evidence="1">
    <location>
        <begin position="43"/>
        <end position="61"/>
    </location>
</feature>
<name>A0ABX9XDZ7_9PSED</name>
<sequence>MQHTLTRLWARYRTVFKIAFFALLALGLYLGMRPTPAPASYNWQATFYHMAGLFSLTLLSYPAFPRWYWWIRGLLMFSMGVAIEYVQSFHPTRSAEWADILANSSGIVAALLLAGICIFLSRRLTPRSRP</sequence>
<evidence type="ECO:0000259" key="2">
    <source>
        <dbReference type="Pfam" id="PF04892"/>
    </source>
</evidence>
<gene>
    <name evidence="3" type="ORF">EF096_17890</name>
</gene>
<dbReference type="Pfam" id="PF04892">
    <property type="entry name" value="VanZ"/>
    <property type="match status" value="1"/>
</dbReference>
<evidence type="ECO:0000256" key="1">
    <source>
        <dbReference type="SAM" id="Phobius"/>
    </source>
</evidence>
<feature type="domain" description="VanZ-like" evidence="2">
    <location>
        <begin position="45"/>
        <end position="116"/>
    </location>
</feature>
<dbReference type="NCBIfam" id="NF037970">
    <property type="entry name" value="vanZ_1"/>
    <property type="match status" value="1"/>
</dbReference>
<keyword evidence="1" id="KW-1133">Transmembrane helix</keyword>
<dbReference type="PANTHER" id="PTHR28008">
    <property type="entry name" value="DOMAIN PROTEIN, PUTATIVE (AFU_ORTHOLOGUE AFUA_3G10980)-RELATED"/>
    <property type="match status" value="1"/>
</dbReference>
<keyword evidence="1" id="KW-0812">Transmembrane</keyword>
<reference evidence="3 4" key="1">
    <citation type="submission" date="2018-11" db="EMBL/GenBank/DDBJ databases">
        <authorList>
            <person name="Jang G.I."/>
            <person name="Hwang C.Y."/>
        </authorList>
    </citation>
    <scope>NUCLEOTIDE SEQUENCE [LARGE SCALE GENOMIC DNA]</scope>
    <source>
        <strain evidence="3 4">SSM26</strain>
    </source>
</reference>
<proteinExistence type="predicted"/>
<keyword evidence="4" id="KW-1185">Reference proteome</keyword>
<feature type="transmembrane region" description="Helical" evidence="1">
    <location>
        <begin position="12"/>
        <end position="31"/>
    </location>
</feature>
<dbReference type="InterPro" id="IPR006976">
    <property type="entry name" value="VanZ-like"/>
</dbReference>
<comment type="caution">
    <text evidence="3">The sequence shown here is derived from an EMBL/GenBank/DDBJ whole genome shotgun (WGS) entry which is preliminary data.</text>
</comment>
<dbReference type="PANTHER" id="PTHR28008:SF1">
    <property type="entry name" value="DOMAIN PROTEIN, PUTATIVE (AFU_ORTHOLOGUE AFUA_3G10980)-RELATED"/>
    <property type="match status" value="1"/>
</dbReference>
<dbReference type="RefSeq" id="WP_123891136.1">
    <property type="nucleotide sequence ID" value="NZ_RKKU01000032.1"/>
</dbReference>
<feature type="transmembrane region" description="Helical" evidence="1">
    <location>
        <begin position="100"/>
        <end position="120"/>
    </location>
</feature>
<organism evidence="3 4">
    <name type="scientific">Pseudomonas neustonica</name>
    <dbReference type="NCBI Taxonomy" id="2487346"/>
    <lineage>
        <taxon>Bacteria</taxon>
        <taxon>Pseudomonadati</taxon>
        <taxon>Pseudomonadota</taxon>
        <taxon>Gammaproteobacteria</taxon>
        <taxon>Pseudomonadales</taxon>
        <taxon>Pseudomonadaceae</taxon>
        <taxon>Pseudomonas</taxon>
    </lineage>
</organism>
<evidence type="ECO:0000313" key="3">
    <source>
        <dbReference type="EMBL" id="ROZ81222.1"/>
    </source>
</evidence>
<protein>
    <submittedName>
        <fullName evidence="3">VanZ family protein</fullName>
    </submittedName>
</protein>
<evidence type="ECO:0000313" key="4">
    <source>
        <dbReference type="Proteomes" id="UP000275199"/>
    </source>
</evidence>
<dbReference type="EMBL" id="RKKU01000032">
    <property type="protein sequence ID" value="ROZ81222.1"/>
    <property type="molecule type" value="Genomic_DNA"/>
</dbReference>
<accession>A0ABX9XDZ7</accession>
<keyword evidence="1" id="KW-0472">Membrane</keyword>
<dbReference type="Proteomes" id="UP000275199">
    <property type="component" value="Unassembled WGS sequence"/>
</dbReference>